<evidence type="ECO:0000256" key="1">
    <source>
        <dbReference type="ARBA" id="ARBA00004651"/>
    </source>
</evidence>
<evidence type="ECO:0000256" key="4">
    <source>
        <dbReference type="ARBA" id="ARBA00022989"/>
    </source>
</evidence>
<keyword evidence="3 6" id="KW-0812">Transmembrane</keyword>
<feature type="transmembrane region" description="Helical" evidence="6">
    <location>
        <begin position="39"/>
        <end position="57"/>
    </location>
</feature>
<evidence type="ECO:0000256" key="2">
    <source>
        <dbReference type="ARBA" id="ARBA00022475"/>
    </source>
</evidence>
<dbReference type="InterPro" id="IPR001851">
    <property type="entry name" value="ABC_transp_permease"/>
</dbReference>
<proteinExistence type="predicted"/>
<name>A0A1T4M783_9FIRM</name>
<protein>
    <submittedName>
        <fullName evidence="7">Nucleoside ABC transporter membrane protein</fullName>
    </submittedName>
</protein>
<feature type="transmembrane region" description="Helical" evidence="6">
    <location>
        <begin position="92"/>
        <end position="110"/>
    </location>
</feature>
<dbReference type="Proteomes" id="UP000189933">
    <property type="component" value="Unassembled WGS sequence"/>
</dbReference>
<sequence>MTDQSVVIAILATAITAGTPILLAALGEILAERAGVLNLGVEGMMLLGAVSGFTVALHTDNLWLGFGAALLAGGAGALVHAFLTVTLKANQVVSGLALTIFGTGLSSYLGKTLVGIPLRQTFQPVPVPGLSQLPWLGPIFFNHDPLIYLSFGLVPLMAWLLYRTRWGLQLRAVGENPAAADAAGISVSLTRYLAVIGGGMLAGAGGAYISLAYAPSWLENMTAGRGWIAVALVIFAMWDPFKAMLGAYLFGGVDALGFRLQTLNIAVSPFFLKMLPYLLTILVLILVTRETKTRRVATPGALGLPYHREER</sequence>
<evidence type="ECO:0000256" key="3">
    <source>
        <dbReference type="ARBA" id="ARBA00022692"/>
    </source>
</evidence>
<dbReference type="OrthoDB" id="9792579at2"/>
<keyword evidence="8" id="KW-1185">Reference proteome</keyword>
<feature type="transmembrane region" description="Helical" evidence="6">
    <location>
        <begin position="63"/>
        <end position="85"/>
    </location>
</feature>
<evidence type="ECO:0000313" key="8">
    <source>
        <dbReference type="Proteomes" id="UP000189933"/>
    </source>
</evidence>
<dbReference type="PANTHER" id="PTHR43370">
    <property type="entry name" value="SUGAR ABC TRANSPORTER INTEGRAL MEMBRANE PROTEIN-RELATED"/>
    <property type="match status" value="1"/>
</dbReference>
<dbReference type="RefSeq" id="WP_078664605.1">
    <property type="nucleotide sequence ID" value="NZ_FUXM01000003.1"/>
</dbReference>
<dbReference type="PANTHER" id="PTHR43370:SF2">
    <property type="entry name" value="ABC TRANSPORTER PERMEASE PROTEIN"/>
    <property type="match status" value="1"/>
</dbReference>
<organism evidence="7 8">
    <name type="scientific">Carboxydocella sporoproducens DSM 16521</name>
    <dbReference type="NCBI Taxonomy" id="1121270"/>
    <lineage>
        <taxon>Bacteria</taxon>
        <taxon>Bacillati</taxon>
        <taxon>Bacillota</taxon>
        <taxon>Clostridia</taxon>
        <taxon>Eubacteriales</taxon>
        <taxon>Clostridiales Family XVI. Incertae Sedis</taxon>
        <taxon>Carboxydocella</taxon>
    </lineage>
</organism>
<evidence type="ECO:0000256" key="5">
    <source>
        <dbReference type="ARBA" id="ARBA00023136"/>
    </source>
</evidence>
<keyword evidence="2" id="KW-1003">Cell membrane</keyword>
<dbReference type="CDD" id="cd06580">
    <property type="entry name" value="TM_PBP1_transp_TpRbsC_like"/>
    <property type="match status" value="1"/>
</dbReference>
<keyword evidence="5 6" id="KW-0472">Membrane</keyword>
<keyword evidence="4 6" id="KW-1133">Transmembrane helix</keyword>
<dbReference type="GO" id="GO:0022857">
    <property type="term" value="F:transmembrane transporter activity"/>
    <property type="evidence" value="ECO:0007669"/>
    <property type="project" value="InterPro"/>
</dbReference>
<feature type="transmembrane region" description="Helical" evidence="6">
    <location>
        <begin position="145"/>
        <end position="162"/>
    </location>
</feature>
<feature type="transmembrane region" description="Helical" evidence="6">
    <location>
        <begin position="263"/>
        <end position="287"/>
    </location>
</feature>
<gene>
    <name evidence="7" type="ORF">SAMN02745885_00466</name>
</gene>
<comment type="subcellular location">
    <subcellularLocation>
        <location evidence="1">Cell membrane</location>
        <topology evidence="1">Multi-pass membrane protein</topology>
    </subcellularLocation>
</comment>
<dbReference type="EMBL" id="FUXM01000003">
    <property type="protein sequence ID" value="SJZ62880.1"/>
    <property type="molecule type" value="Genomic_DNA"/>
</dbReference>
<dbReference type="GO" id="GO:0005886">
    <property type="term" value="C:plasma membrane"/>
    <property type="evidence" value="ECO:0007669"/>
    <property type="project" value="UniProtKB-SubCell"/>
</dbReference>
<dbReference type="AlphaFoldDB" id="A0A1T4M783"/>
<feature type="transmembrane region" description="Helical" evidence="6">
    <location>
        <begin position="6"/>
        <end position="27"/>
    </location>
</feature>
<evidence type="ECO:0000256" key="6">
    <source>
        <dbReference type="SAM" id="Phobius"/>
    </source>
</evidence>
<dbReference type="Pfam" id="PF02653">
    <property type="entry name" value="BPD_transp_2"/>
    <property type="match status" value="1"/>
</dbReference>
<feature type="transmembrane region" description="Helical" evidence="6">
    <location>
        <begin position="226"/>
        <end position="251"/>
    </location>
</feature>
<evidence type="ECO:0000313" key="7">
    <source>
        <dbReference type="EMBL" id="SJZ62880.1"/>
    </source>
</evidence>
<reference evidence="8" key="1">
    <citation type="submission" date="2017-02" db="EMBL/GenBank/DDBJ databases">
        <authorList>
            <person name="Varghese N."/>
            <person name="Submissions S."/>
        </authorList>
    </citation>
    <scope>NUCLEOTIDE SEQUENCE [LARGE SCALE GENOMIC DNA]</scope>
    <source>
        <strain evidence="8">DSM 16521</strain>
    </source>
</reference>
<accession>A0A1T4M783</accession>